<protein>
    <submittedName>
        <fullName evidence="5">Monocarboxylate transporter 12 (MCT 12) (Solute carrier family 16 member 12)</fullName>
    </submittedName>
</protein>
<keyword evidence="3" id="KW-0472">Membrane</keyword>
<name>A0ABP0Q4G8_9DINO</name>
<feature type="transmembrane region" description="Helical" evidence="3">
    <location>
        <begin position="117"/>
        <end position="143"/>
    </location>
</feature>
<dbReference type="InterPro" id="IPR011701">
    <property type="entry name" value="MFS"/>
</dbReference>
<evidence type="ECO:0000313" key="5">
    <source>
        <dbReference type="EMBL" id="CAK9083144.1"/>
    </source>
</evidence>
<feature type="transmembrane region" description="Helical" evidence="3">
    <location>
        <begin position="383"/>
        <end position="402"/>
    </location>
</feature>
<evidence type="ECO:0000259" key="4">
    <source>
        <dbReference type="PROSITE" id="PS50850"/>
    </source>
</evidence>
<evidence type="ECO:0000256" key="1">
    <source>
        <dbReference type="ARBA" id="ARBA00004141"/>
    </source>
</evidence>
<gene>
    <name evidence="5" type="ORF">SCF082_LOCUS39487</name>
</gene>
<feature type="transmembrane region" description="Helical" evidence="3">
    <location>
        <begin position="187"/>
        <end position="205"/>
    </location>
</feature>
<dbReference type="Proteomes" id="UP001642464">
    <property type="component" value="Unassembled WGS sequence"/>
</dbReference>
<dbReference type="PANTHER" id="PTHR11360">
    <property type="entry name" value="MONOCARBOXYLATE TRANSPORTER"/>
    <property type="match status" value="1"/>
</dbReference>
<dbReference type="PANTHER" id="PTHR11360:SF284">
    <property type="entry name" value="EG:103B4.3 PROTEIN-RELATED"/>
    <property type="match status" value="1"/>
</dbReference>
<feature type="transmembrane region" description="Helical" evidence="3">
    <location>
        <begin position="91"/>
        <end position="110"/>
    </location>
</feature>
<feature type="region of interest" description="Disordered" evidence="2">
    <location>
        <begin position="214"/>
        <end position="243"/>
    </location>
</feature>
<evidence type="ECO:0000256" key="2">
    <source>
        <dbReference type="SAM" id="MobiDB-lite"/>
    </source>
</evidence>
<keyword evidence="3" id="KW-1133">Transmembrane helix</keyword>
<dbReference type="InterPro" id="IPR020846">
    <property type="entry name" value="MFS_dom"/>
</dbReference>
<keyword evidence="6" id="KW-1185">Reference proteome</keyword>
<dbReference type="Gene3D" id="1.20.1250.20">
    <property type="entry name" value="MFS general substrate transporter like domains"/>
    <property type="match status" value="1"/>
</dbReference>
<feature type="transmembrane region" description="Helical" evidence="3">
    <location>
        <begin position="349"/>
        <end position="371"/>
    </location>
</feature>
<sequence>MALKWSFALAAGRAEAASLRPQWHDEEHREALWCGICYGQIFASLKAESAGSVSEGAAGARLGTLALIGSARDFLMNTGLMFTGPCVKQCGYVFTAVLGGSLMVVGLLLDSVVPRPLMFLSFSCFSGLGSALLFMPSGVVPFLCFSGPMLPVVVGIASTGGGVGTVVLNILLAHFLDAWGRRSAQRVLALCLLFVLSLNTIALWYSTRQAAEAPEARSESGETASETTQSETEPSETTSSKAEKAEGQCIKSFLEPFSNRSFLLLNVGLLLYMCGFMVPYTHLVYYAEQHGYREAPTLISTIGAAAILGRFFGGLFASVISPSVLFLVVISLQGLSLILLPFCTSGVELHGFSVLFGISSGSRVALLSLLLNELFGVEKVPHYFGLVGAALGIGNLTGPTLVGTIVDMTGSYRAGFWTSASLVLASVPSVLAAIWTNSRQRASEASKGASEV</sequence>
<keyword evidence="3" id="KW-0812">Transmembrane</keyword>
<accession>A0ABP0Q4G8</accession>
<feature type="transmembrane region" description="Helical" evidence="3">
    <location>
        <begin position="262"/>
        <end position="286"/>
    </location>
</feature>
<dbReference type="InterPro" id="IPR036259">
    <property type="entry name" value="MFS_trans_sf"/>
</dbReference>
<dbReference type="InterPro" id="IPR050327">
    <property type="entry name" value="Proton-linked_MCT"/>
</dbReference>
<proteinExistence type="predicted"/>
<feature type="compositionally biased region" description="Low complexity" evidence="2">
    <location>
        <begin position="221"/>
        <end position="240"/>
    </location>
</feature>
<reference evidence="5 6" key="1">
    <citation type="submission" date="2024-02" db="EMBL/GenBank/DDBJ databases">
        <authorList>
            <person name="Chen Y."/>
            <person name="Shah S."/>
            <person name="Dougan E. K."/>
            <person name="Thang M."/>
            <person name="Chan C."/>
        </authorList>
    </citation>
    <scope>NUCLEOTIDE SEQUENCE [LARGE SCALE GENOMIC DNA]</scope>
</reference>
<feature type="domain" description="Major facilitator superfamily (MFS) profile" evidence="4">
    <location>
        <begin position="252"/>
        <end position="452"/>
    </location>
</feature>
<dbReference type="PROSITE" id="PS50850">
    <property type="entry name" value="MFS"/>
    <property type="match status" value="1"/>
</dbReference>
<feature type="transmembrane region" description="Helical" evidence="3">
    <location>
        <begin position="149"/>
        <end position="175"/>
    </location>
</feature>
<dbReference type="SUPFAM" id="SSF103473">
    <property type="entry name" value="MFS general substrate transporter"/>
    <property type="match status" value="1"/>
</dbReference>
<dbReference type="Pfam" id="PF07690">
    <property type="entry name" value="MFS_1"/>
    <property type="match status" value="1"/>
</dbReference>
<dbReference type="EMBL" id="CAXAMM010039029">
    <property type="protein sequence ID" value="CAK9083144.1"/>
    <property type="molecule type" value="Genomic_DNA"/>
</dbReference>
<comment type="subcellular location">
    <subcellularLocation>
        <location evidence="1">Membrane</location>
        <topology evidence="1">Multi-pass membrane protein</topology>
    </subcellularLocation>
</comment>
<feature type="transmembrane region" description="Helical" evidence="3">
    <location>
        <begin position="414"/>
        <end position="435"/>
    </location>
</feature>
<organism evidence="5 6">
    <name type="scientific">Durusdinium trenchii</name>
    <dbReference type="NCBI Taxonomy" id="1381693"/>
    <lineage>
        <taxon>Eukaryota</taxon>
        <taxon>Sar</taxon>
        <taxon>Alveolata</taxon>
        <taxon>Dinophyceae</taxon>
        <taxon>Suessiales</taxon>
        <taxon>Symbiodiniaceae</taxon>
        <taxon>Durusdinium</taxon>
    </lineage>
</organism>
<comment type="caution">
    <text evidence="5">The sequence shown here is derived from an EMBL/GenBank/DDBJ whole genome shotgun (WGS) entry which is preliminary data.</text>
</comment>
<evidence type="ECO:0000313" key="6">
    <source>
        <dbReference type="Proteomes" id="UP001642464"/>
    </source>
</evidence>
<evidence type="ECO:0000256" key="3">
    <source>
        <dbReference type="SAM" id="Phobius"/>
    </source>
</evidence>